<dbReference type="CDD" id="cd00742">
    <property type="entry name" value="FABP"/>
    <property type="match status" value="1"/>
</dbReference>
<dbReference type="InterPro" id="IPR012674">
    <property type="entry name" value="Calycin"/>
</dbReference>
<gene>
    <name evidence="1" type="ORF">DPMN_011077</name>
</gene>
<dbReference type="AlphaFoldDB" id="A0A9D4N4C4"/>
<name>A0A9D4N4C4_DREPO</name>
<dbReference type="GO" id="GO:0008289">
    <property type="term" value="F:lipid binding"/>
    <property type="evidence" value="ECO:0007669"/>
    <property type="project" value="UniProtKB-KW"/>
</dbReference>
<evidence type="ECO:0000313" key="1">
    <source>
        <dbReference type="EMBL" id="KAH3887064.1"/>
    </source>
</evidence>
<proteinExistence type="predicted"/>
<reference evidence="1" key="2">
    <citation type="submission" date="2020-11" db="EMBL/GenBank/DDBJ databases">
        <authorList>
            <person name="McCartney M.A."/>
            <person name="Auch B."/>
            <person name="Kono T."/>
            <person name="Mallez S."/>
            <person name="Becker A."/>
            <person name="Gohl D.M."/>
            <person name="Silverstein K.A.T."/>
            <person name="Koren S."/>
            <person name="Bechman K.B."/>
            <person name="Herman A."/>
            <person name="Abrahante J.E."/>
            <person name="Garbe J."/>
        </authorList>
    </citation>
    <scope>NUCLEOTIDE SEQUENCE</scope>
    <source>
        <strain evidence="1">Duluth1</strain>
        <tissue evidence="1">Whole animal</tissue>
    </source>
</reference>
<keyword evidence="2" id="KW-1185">Reference proteome</keyword>
<evidence type="ECO:0000313" key="2">
    <source>
        <dbReference type="Proteomes" id="UP000828390"/>
    </source>
</evidence>
<protein>
    <submittedName>
        <fullName evidence="1">Uncharacterized protein</fullName>
    </submittedName>
</protein>
<dbReference type="Gene3D" id="2.40.128.20">
    <property type="match status" value="1"/>
</dbReference>
<comment type="caution">
    <text evidence="1">The sequence shown here is derived from an EMBL/GenBank/DDBJ whole genome shotgun (WGS) entry which is preliminary data.</text>
</comment>
<sequence>MILNGFDESYAGKWQQVKQEGLDAFLAANGLNFVIRKFVLLFKTTMELTREGDSKVKVVMKTGKTLEAVMDFSQEYEGDDGFDNKIMVKATWEPSTKKMIAETTPIEGSKAKRSIVEKSLMPDDNNMMLEVMILPDDKFYASDISRRRACRNLLPI</sequence>
<dbReference type="SUPFAM" id="SSF50814">
    <property type="entry name" value="Lipocalins"/>
    <property type="match status" value="1"/>
</dbReference>
<organism evidence="1 2">
    <name type="scientific">Dreissena polymorpha</name>
    <name type="common">Zebra mussel</name>
    <name type="synonym">Mytilus polymorpha</name>
    <dbReference type="NCBI Taxonomy" id="45954"/>
    <lineage>
        <taxon>Eukaryota</taxon>
        <taxon>Metazoa</taxon>
        <taxon>Spiralia</taxon>
        <taxon>Lophotrochozoa</taxon>
        <taxon>Mollusca</taxon>
        <taxon>Bivalvia</taxon>
        <taxon>Autobranchia</taxon>
        <taxon>Heteroconchia</taxon>
        <taxon>Euheterodonta</taxon>
        <taxon>Imparidentia</taxon>
        <taxon>Neoheterodontei</taxon>
        <taxon>Myida</taxon>
        <taxon>Dreissenoidea</taxon>
        <taxon>Dreissenidae</taxon>
        <taxon>Dreissena</taxon>
    </lineage>
</organism>
<dbReference type="Proteomes" id="UP000828390">
    <property type="component" value="Unassembled WGS sequence"/>
</dbReference>
<accession>A0A9D4N4C4</accession>
<reference evidence="1" key="1">
    <citation type="journal article" date="2019" name="bioRxiv">
        <title>The Genome of the Zebra Mussel, Dreissena polymorpha: A Resource for Invasive Species Research.</title>
        <authorList>
            <person name="McCartney M.A."/>
            <person name="Auch B."/>
            <person name="Kono T."/>
            <person name="Mallez S."/>
            <person name="Zhang Y."/>
            <person name="Obille A."/>
            <person name="Becker A."/>
            <person name="Abrahante J.E."/>
            <person name="Garbe J."/>
            <person name="Badalamenti J.P."/>
            <person name="Herman A."/>
            <person name="Mangelson H."/>
            <person name="Liachko I."/>
            <person name="Sullivan S."/>
            <person name="Sone E.D."/>
            <person name="Koren S."/>
            <person name="Silverstein K.A.T."/>
            <person name="Beckman K.B."/>
            <person name="Gohl D.M."/>
        </authorList>
    </citation>
    <scope>NUCLEOTIDE SEQUENCE</scope>
    <source>
        <strain evidence="1">Duluth1</strain>
        <tissue evidence="1">Whole animal</tissue>
    </source>
</reference>
<dbReference type="EMBL" id="JAIWYP010000001">
    <property type="protein sequence ID" value="KAH3887064.1"/>
    <property type="molecule type" value="Genomic_DNA"/>
</dbReference>